<gene>
    <name evidence="2" type="ORF">SAMN04489806_1271</name>
</gene>
<dbReference type="AlphaFoldDB" id="A0A1H4KQR4"/>
<feature type="compositionally biased region" description="Basic and acidic residues" evidence="1">
    <location>
        <begin position="127"/>
        <end position="145"/>
    </location>
</feature>
<feature type="compositionally biased region" description="Polar residues" evidence="1">
    <location>
        <begin position="1"/>
        <end position="10"/>
    </location>
</feature>
<organism evidence="2 3">
    <name type="scientific">Paramicrobacterium humi</name>
    <dbReference type="NCBI Taxonomy" id="640635"/>
    <lineage>
        <taxon>Bacteria</taxon>
        <taxon>Bacillati</taxon>
        <taxon>Actinomycetota</taxon>
        <taxon>Actinomycetes</taxon>
        <taxon>Micrococcales</taxon>
        <taxon>Microbacteriaceae</taxon>
        <taxon>Paramicrobacterium</taxon>
    </lineage>
</organism>
<protein>
    <submittedName>
        <fullName evidence="2">Uncharacterized protein</fullName>
    </submittedName>
</protein>
<sequence>MSDKQPNQAPFTEDTAPDTKGPQTDPGDKGTEESTPTNTNDSLGIGGEPGAPLEREPNDDEAGSGSDPAPDPPGGGEPAGTATDVTADDVAQKRGFNGDAAAPAGNPRTDPLGTEGEPEQPAGSTHNESDPESKMTTDPEPRDPDAPLPQHSAGIDAPDADAPSDEPTNPGPSRDDSAAGTHGLP</sequence>
<feature type="region of interest" description="Disordered" evidence="1">
    <location>
        <begin position="1"/>
        <end position="185"/>
    </location>
</feature>
<evidence type="ECO:0000313" key="2">
    <source>
        <dbReference type="EMBL" id="SEB60874.1"/>
    </source>
</evidence>
<feature type="compositionally biased region" description="Polar residues" evidence="1">
    <location>
        <begin position="33"/>
        <end position="42"/>
    </location>
</feature>
<dbReference type="Proteomes" id="UP000199183">
    <property type="component" value="Unassembled WGS sequence"/>
</dbReference>
<dbReference type="EMBL" id="FNRY01000001">
    <property type="protein sequence ID" value="SEB60874.1"/>
    <property type="molecule type" value="Genomic_DNA"/>
</dbReference>
<dbReference type="RefSeq" id="WP_091181501.1">
    <property type="nucleotide sequence ID" value="NZ_FNRY01000001.1"/>
</dbReference>
<dbReference type="STRING" id="640635.SAMN04489806_1271"/>
<name>A0A1H4KQR4_9MICO</name>
<reference evidence="2 3" key="1">
    <citation type="submission" date="2016-10" db="EMBL/GenBank/DDBJ databases">
        <authorList>
            <person name="de Groot N.N."/>
        </authorList>
    </citation>
    <scope>NUCLEOTIDE SEQUENCE [LARGE SCALE GENOMIC DNA]</scope>
    <source>
        <strain evidence="2 3">DSM 21799</strain>
    </source>
</reference>
<proteinExistence type="predicted"/>
<dbReference type="OrthoDB" id="9976678at2"/>
<accession>A0A1H4KQR4</accession>
<evidence type="ECO:0000256" key="1">
    <source>
        <dbReference type="SAM" id="MobiDB-lite"/>
    </source>
</evidence>
<keyword evidence="3" id="KW-1185">Reference proteome</keyword>
<evidence type="ECO:0000313" key="3">
    <source>
        <dbReference type="Proteomes" id="UP000199183"/>
    </source>
</evidence>